<evidence type="ECO:0000256" key="1">
    <source>
        <dbReference type="SAM" id="SignalP"/>
    </source>
</evidence>
<proteinExistence type="predicted"/>
<sequence>MLALVTVLLTATVVVAPPAAAAPDIRPRQAFTLTITAPTDAFLGSTVVGGTLSGQLGTVTVTATGGPGWTATVSATDFTTGGATAPETIPNNVVRYWSGRATATTGPGAFLPGQPTANQAVTLDAPRTAFRRTGSNAASSASWNPTLVVTVPGDAVAGLYSGVVTHSIA</sequence>
<comment type="caution">
    <text evidence="2">The sequence shown here is derived from an EMBL/GenBank/DDBJ whole genome shotgun (WGS) entry which is preliminary data.</text>
</comment>
<reference evidence="2 3" key="1">
    <citation type="submission" date="2020-03" db="EMBL/GenBank/DDBJ databases">
        <title>Sequencing the genomes of 1000 actinobacteria strains.</title>
        <authorList>
            <person name="Klenk H.-P."/>
        </authorList>
    </citation>
    <scope>NUCLEOTIDE SEQUENCE [LARGE SCALE GENOMIC DNA]</scope>
    <source>
        <strain evidence="2 3">DSM 45685</strain>
    </source>
</reference>
<dbReference type="RefSeq" id="WP_208415673.1">
    <property type="nucleotide sequence ID" value="NZ_JAAOYM010000001.1"/>
</dbReference>
<feature type="signal peptide" evidence="1">
    <location>
        <begin position="1"/>
        <end position="21"/>
    </location>
</feature>
<evidence type="ECO:0000313" key="2">
    <source>
        <dbReference type="EMBL" id="NIJ12462.1"/>
    </source>
</evidence>
<dbReference type="EMBL" id="JAAOYM010000001">
    <property type="protein sequence ID" value="NIJ12462.1"/>
    <property type="molecule type" value="Genomic_DNA"/>
</dbReference>
<gene>
    <name evidence="2" type="ORF">FHU38_002806</name>
</gene>
<feature type="chain" id="PRO_5030597444" evidence="1">
    <location>
        <begin position="22"/>
        <end position="169"/>
    </location>
</feature>
<evidence type="ECO:0000313" key="3">
    <source>
        <dbReference type="Proteomes" id="UP000545493"/>
    </source>
</evidence>
<dbReference type="AlphaFoldDB" id="A0A7X5ZR50"/>
<keyword evidence="3" id="KW-1185">Reference proteome</keyword>
<name>A0A7X5ZR50_9PSEU</name>
<protein>
    <submittedName>
        <fullName evidence="2">Uncharacterized protein</fullName>
    </submittedName>
</protein>
<organism evidence="2 3">
    <name type="scientific">Saccharomonospora amisosensis</name>
    <dbReference type="NCBI Taxonomy" id="1128677"/>
    <lineage>
        <taxon>Bacteria</taxon>
        <taxon>Bacillati</taxon>
        <taxon>Actinomycetota</taxon>
        <taxon>Actinomycetes</taxon>
        <taxon>Pseudonocardiales</taxon>
        <taxon>Pseudonocardiaceae</taxon>
        <taxon>Saccharomonospora</taxon>
    </lineage>
</organism>
<accession>A0A7X5ZR50</accession>
<keyword evidence="1" id="KW-0732">Signal</keyword>
<dbReference type="Proteomes" id="UP000545493">
    <property type="component" value="Unassembled WGS sequence"/>
</dbReference>